<proteinExistence type="predicted"/>
<dbReference type="Proteomes" id="UP000050741">
    <property type="component" value="Unassembled WGS sequence"/>
</dbReference>
<reference evidence="1" key="2">
    <citation type="submission" date="2014-05" db="EMBL/GenBank/DDBJ databases">
        <title>The genome and life-stage specific transcriptomes of Globodera pallida elucidate key aspects of plant parasitism by a cyst nematode.</title>
        <authorList>
            <person name="Cotton J.A."/>
            <person name="Lilley C.J."/>
            <person name="Jones L.M."/>
            <person name="Kikuchi T."/>
            <person name="Reid A.J."/>
            <person name="Thorpe P."/>
            <person name="Tsai I.J."/>
            <person name="Beasley H."/>
            <person name="Blok V."/>
            <person name="Cock P.J.A."/>
            <person name="Van den Akker S.E."/>
            <person name="Holroyd N."/>
            <person name="Hunt M."/>
            <person name="Mantelin S."/>
            <person name="Naghra H."/>
            <person name="Pain A."/>
            <person name="Palomares-Rius J.E."/>
            <person name="Zarowiecki M."/>
            <person name="Berriman M."/>
            <person name="Jones J.T."/>
            <person name="Urwin P.E."/>
        </authorList>
    </citation>
    <scope>NUCLEOTIDE SEQUENCE [LARGE SCALE GENOMIC DNA]</scope>
    <source>
        <strain evidence="1">Lindley</strain>
    </source>
</reference>
<name>A0A183BV07_GLOPA</name>
<sequence>MTATIFQGSEFVGDGMPRFGGDEANGVKEKPKFLKKEFGLAPIVSNLICIQRLSKTAGKGKSTENEHDYRFISEKENSALIAYRKFLVTAGEINEYDVSKRNIGLYTPTEDGQQKGIFLPTLFNIFGRISLERTKDNKMFEQRQNITRHNKWRCIFCANKQYQIWPEEIAYAGQSFEVISLIDRLANKEIGTANSNNQIAKLLRLFRDGPTALIKSVSASLVLALVGSMSTNAAPEAKDQVKSGLLLNVVVGHRAAIFELFAGKDQPLLIRRDALLVLDLRLHVVNCVRTFHLQ</sequence>
<reference evidence="1" key="1">
    <citation type="submission" date="2013-12" db="EMBL/GenBank/DDBJ databases">
        <authorList>
            <person name="Aslett M."/>
        </authorList>
    </citation>
    <scope>NUCLEOTIDE SEQUENCE [LARGE SCALE GENOMIC DNA]</scope>
    <source>
        <strain evidence="1">Lindley</strain>
    </source>
</reference>
<evidence type="ECO:0000313" key="1">
    <source>
        <dbReference type="Proteomes" id="UP000050741"/>
    </source>
</evidence>
<evidence type="ECO:0000313" key="2">
    <source>
        <dbReference type="WBParaSite" id="GPLIN_000444300"/>
    </source>
</evidence>
<keyword evidence="1" id="KW-1185">Reference proteome</keyword>
<protein>
    <submittedName>
        <fullName evidence="2">SPOC domain-containing protein</fullName>
    </submittedName>
</protein>
<accession>A0A183BV07</accession>
<organism evidence="1 2">
    <name type="scientific">Globodera pallida</name>
    <name type="common">Potato cyst nematode worm</name>
    <name type="synonym">Heterodera pallida</name>
    <dbReference type="NCBI Taxonomy" id="36090"/>
    <lineage>
        <taxon>Eukaryota</taxon>
        <taxon>Metazoa</taxon>
        <taxon>Ecdysozoa</taxon>
        <taxon>Nematoda</taxon>
        <taxon>Chromadorea</taxon>
        <taxon>Rhabditida</taxon>
        <taxon>Tylenchina</taxon>
        <taxon>Tylenchomorpha</taxon>
        <taxon>Tylenchoidea</taxon>
        <taxon>Heteroderidae</taxon>
        <taxon>Heteroderinae</taxon>
        <taxon>Globodera</taxon>
    </lineage>
</organism>
<dbReference type="WBParaSite" id="GPLIN_000444300">
    <property type="protein sequence ID" value="GPLIN_000444300"/>
    <property type="gene ID" value="GPLIN_000444300"/>
</dbReference>
<reference evidence="2" key="3">
    <citation type="submission" date="2016-06" db="UniProtKB">
        <authorList>
            <consortium name="WormBaseParasite"/>
        </authorList>
    </citation>
    <scope>IDENTIFICATION</scope>
</reference>
<dbReference type="AlphaFoldDB" id="A0A183BV07"/>